<dbReference type="Gene3D" id="1.20.120.350">
    <property type="entry name" value="Voltage-gated potassium channels. Chain C"/>
    <property type="match status" value="1"/>
</dbReference>
<evidence type="ECO:0000256" key="7">
    <source>
        <dbReference type="ARBA" id="ARBA00022958"/>
    </source>
</evidence>
<dbReference type="AlphaFoldDB" id="A0A1Z4JCT6"/>
<name>A0A1Z4JCT6_LEPBY</name>
<evidence type="ECO:0000256" key="5">
    <source>
        <dbReference type="ARBA" id="ARBA00022826"/>
    </source>
</evidence>
<keyword evidence="10 12" id="KW-0472">Membrane</keyword>
<evidence type="ECO:0000256" key="11">
    <source>
        <dbReference type="ARBA" id="ARBA00023303"/>
    </source>
</evidence>
<dbReference type="SUPFAM" id="SSF81324">
    <property type="entry name" value="Voltage-gated potassium channels"/>
    <property type="match status" value="1"/>
</dbReference>
<evidence type="ECO:0000313" key="14">
    <source>
        <dbReference type="EMBL" id="BAY54520.1"/>
    </source>
</evidence>
<sequence length="262" mass="29539">MMQLREKVAFYLEDIETPLGRAVTLFITALVLVSSGIFVAQTYSIPSEIREALSEIENIILAIFVIEYGLRIWCAEKKLEFIFSLYSIIDLLSIAPFLIGANAGYLRLFRWFRILRLIRFIQGKTIFGYVSSEDSAIYTRILFTVFSIIFVYSGLIYQVEHTLNPQFSTFLNAVYFSISTISTAGLGDITPVSQTGRLLTISMILTGLILVPWQLGELIKRLVKTTNQIETVCSKCGLASHDSDANFCKKCGTQLQHSQRAE</sequence>
<dbReference type="InterPro" id="IPR028325">
    <property type="entry name" value="VG_K_chnl"/>
</dbReference>
<dbReference type="EMBL" id="AP018203">
    <property type="protein sequence ID" value="BAY54520.1"/>
    <property type="molecule type" value="Genomic_DNA"/>
</dbReference>
<evidence type="ECO:0000256" key="12">
    <source>
        <dbReference type="SAM" id="Phobius"/>
    </source>
</evidence>
<evidence type="ECO:0000256" key="10">
    <source>
        <dbReference type="ARBA" id="ARBA00023136"/>
    </source>
</evidence>
<dbReference type="InterPro" id="IPR027359">
    <property type="entry name" value="Volt_channel_dom_sf"/>
</dbReference>
<keyword evidence="2" id="KW-0813">Transport</keyword>
<evidence type="ECO:0000313" key="15">
    <source>
        <dbReference type="Proteomes" id="UP000217895"/>
    </source>
</evidence>
<dbReference type="GO" id="GO:0001508">
    <property type="term" value="P:action potential"/>
    <property type="evidence" value="ECO:0007669"/>
    <property type="project" value="TreeGrafter"/>
</dbReference>
<dbReference type="Pfam" id="PF00520">
    <property type="entry name" value="Ion_trans"/>
    <property type="match status" value="1"/>
</dbReference>
<keyword evidence="7" id="KW-0630">Potassium</keyword>
<feature type="transmembrane region" description="Helical" evidence="12">
    <location>
        <begin position="52"/>
        <end position="70"/>
    </location>
</feature>
<keyword evidence="3" id="KW-0633">Potassium transport</keyword>
<feature type="transmembrane region" description="Helical" evidence="12">
    <location>
        <begin position="169"/>
        <end position="186"/>
    </location>
</feature>
<evidence type="ECO:0000256" key="8">
    <source>
        <dbReference type="ARBA" id="ARBA00022989"/>
    </source>
</evidence>
<feature type="transmembrane region" description="Helical" evidence="12">
    <location>
        <begin position="198"/>
        <end position="215"/>
    </location>
</feature>
<feature type="transmembrane region" description="Helical" evidence="12">
    <location>
        <begin position="21"/>
        <end position="40"/>
    </location>
</feature>
<evidence type="ECO:0000256" key="4">
    <source>
        <dbReference type="ARBA" id="ARBA00022692"/>
    </source>
</evidence>
<keyword evidence="8 12" id="KW-1133">Transmembrane helix</keyword>
<dbReference type="InterPro" id="IPR005821">
    <property type="entry name" value="Ion_trans_dom"/>
</dbReference>
<dbReference type="Gene3D" id="1.10.287.70">
    <property type="match status" value="1"/>
</dbReference>
<keyword evidence="11" id="KW-0407">Ion channel</keyword>
<dbReference type="PANTHER" id="PTHR11537:SF254">
    <property type="entry name" value="POTASSIUM VOLTAGE-GATED CHANNEL PROTEIN SHAB"/>
    <property type="match status" value="1"/>
</dbReference>
<organism evidence="14 15">
    <name type="scientific">Leptolyngbya boryana NIES-2135</name>
    <dbReference type="NCBI Taxonomy" id="1973484"/>
    <lineage>
        <taxon>Bacteria</taxon>
        <taxon>Bacillati</taxon>
        <taxon>Cyanobacteriota</taxon>
        <taxon>Cyanophyceae</taxon>
        <taxon>Leptolyngbyales</taxon>
        <taxon>Leptolyngbyaceae</taxon>
        <taxon>Leptolyngbya group</taxon>
        <taxon>Leptolyngbya</taxon>
    </lineage>
</organism>
<protein>
    <submittedName>
        <fullName evidence="14">Ion transport protein</fullName>
    </submittedName>
</protein>
<feature type="transmembrane region" description="Helical" evidence="12">
    <location>
        <begin position="137"/>
        <end position="157"/>
    </location>
</feature>
<evidence type="ECO:0000256" key="3">
    <source>
        <dbReference type="ARBA" id="ARBA00022538"/>
    </source>
</evidence>
<feature type="transmembrane region" description="Helical" evidence="12">
    <location>
        <begin position="82"/>
        <end position="105"/>
    </location>
</feature>
<gene>
    <name evidence="14" type="ORF">NIES2135_13370</name>
</gene>
<dbReference type="PRINTS" id="PR00169">
    <property type="entry name" value="KCHANNEL"/>
</dbReference>
<feature type="domain" description="Ion transport" evidence="13">
    <location>
        <begin position="22"/>
        <end position="211"/>
    </location>
</feature>
<keyword evidence="6" id="KW-0851">Voltage-gated channel</keyword>
<dbReference type="PANTHER" id="PTHR11537">
    <property type="entry name" value="VOLTAGE-GATED POTASSIUM CHANNEL"/>
    <property type="match status" value="1"/>
</dbReference>
<accession>A0A1Z4JCT6</accession>
<evidence type="ECO:0000256" key="1">
    <source>
        <dbReference type="ARBA" id="ARBA00004141"/>
    </source>
</evidence>
<keyword evidence="15" id="KW-1185">Reference proteome</keyword>
<comment type="subcellular location">
    <subcellularLocation>
        <location evidence="1">Membrane</location>
        <topology evidence="1">Multi-pass membrane protein</topology>
    </subcellularLocation>
</comment>
<keyword evidence="9" id="KW-0406">Ion transport</keyword>
<dbReference type="Proteomes" id="UP000217895">
    <property type="component" value="Chromosome"/>
</dbReference>
<evidence type="ECO:0000256" key="2">
    <source>
        <dbReference type="ARBA" id="ARBA00022448"/>
    </source>
</evidence>
<evidence type="ECO:0000259" key="13">
    <source>
        <dbReference type="Pfam" id="PF00520"/>
    </source>
</evidence>
<evidence type="ECO:0000256" key="6">
    <source>
        <dbReference type="ARBA" id="ARBA00022882"/>
    </source>
</evidence>
<proteinExistence type="predicted"/>
<keyword evidence="4 12" id="KW-0812">Transmembrane</keyword>
<reference evidence="14 15" key="1">
    <citation type="submission" date="2017-06" db="EMBL/GenBank/DDBJ databases">
        <title>Genome sequencing of cyanobaciteial culture collection at National Institute for Environmental Studies (NIES).</title>
        <authorList>
            <person name="Hirose Y."/>
            <person name="Shimura Y."/>
            <person name="Fujisawa T."/>
            <person name="Nakamura Y."/>
            <person name="Kawachi M."/>
        </authorList>
    </citation>
    <scope>NUCLEOTIDE SEQUENCE [LARGE SCALE GENOMIC DNA]</scope>
    <source>
        <strain evidence="14 15">NIES-2135</strain>
    </source>
</reference>
<evidence type="ECO:0000256" key="9">
    <source>
        <dbReference type="ARBA" id="ARBA00023065"/>
    </source>
</evidence>
<keyword evidence="5" id="KW-0631">Potassium channel</keyword>
<dbReference type="GO" id="GO:0008076">
    <property type="term" value="C:voltage-gated potassium channel complex"/>
    <property type="evidence" value="ECO:0007669"/>
    <property type="project" value="InterPro"/>
</dbReference>
<dbReference type="GO" id="GO:0005249">
    <property type="term" value="F:voltage-gated potassium channel activity"/>
    <property type="evidence" value="ECO:0007669"/>
    <property type="project" value="InterPro"/>
</dbReference>